<name>A0A4Q7LVF9_9BURK</name>
<evidence type="ECO:0000256" key="1">
    <source>
        <dbReference type="SAM" id="MobiDB-lite"/>
    </source>
</evidence>
<gene>
    <name evidence="2" type="ORF">EV685_0988</name>
</gene>
<reference evidence="2 3" key="1">
    <citation type="submission" date="2019-02" db="EMBL/GenBank/DDBJ databases">
        <title>Genomic Encyclopedia of Type Strains, Phase IV (KMG-IV): sequencing the most valuable type-strain genomes for metagenomic binning, comparative biology and taxonomic classification.</title>
        <authorList>
            <person name="Goeker M."/>
        </authorList>
    </citation>
    <scope>NUCLEOTIDE SEQUENCE [LARGE SCALE GENOMIC DNA]</scope>
    <source>
        <strain evidence="2 3">DSM 10617</strain>
    </source>
</reference>
<dbReference type="EMBL" id="SGWV01000007">
    <property type="protein sequence ID" value="RZS58691.1"/>
    <property type="molecule type" value="Genomic_DNA"/>
</dbReference>
<keyword evidence="3" id="KW-1185">Reference proteome</keyword>
<comment type="caution">
    <text evidence="2">The sequence shown here is derived from an EMBL/GenBank/DDBJ whole genome shotgun (WGS) entry which is preliminary data.</text>
</comment>
<evidence type="ECO:0000313" key="3">
    <source>
        <dbReference type="Proteomes" id="UP000293433"/>
    </source>
</evidence>
<proteinExistence type="predicted"/>
<sequence>MTPLPPPPTDPVAALRLPVSPIAPPPTGWGDPALDGQVWAADQIASSIRATLPSGHEALDAQLPGGGWPVGALTELLLDQPGHGEWRLLGPLLAALGRHGGRWVAIAPPLRPHGPALQALGLDLAQGLWIDATRDADAAWAAEQALKSVERAASTGPGGSAPALGGIARTAVLWWSDEGAATLPTATLRRLHLAVQASEALLFVLRPAARAGRSTPAPLRLHASVDPEQPTWLRLRILKRRGPPLETPLALDTGAQLAAALAHRLSQPLPQHRALPAAPPALQPIRPGTRQRLSGTPDLLPEG</sequence>
<organism evidence="2 3">
    <name type="scientific">Sphaerotilus mobilis</name>
    <dbReference type="NCBI Taxonomy" id="47994"/>
    <lineage>
        <taxon>Bacteria</taxon>
        <taxon>Pseudomonadati</taxon>
        <taxon>Pseudomonadota</taxon>
        <taxon>Betaproteobacteria</taxon>
        <taxon>Burkholderiales</taxon>
        <taxon>Sphaerotilaceae</taxon>
        <taxon>Sphaerotilus</taxon>
    </lineage>
</organism>
<protein>
    <submittedName>
        <fullName evidence="2">Protein ImuA</fullName>
    </submittedName>
</protein>
<dbReference type="AlphaFoldDB" id="A0A4Q7LVF9"/>
<dbReference type="Proteomes" id="UP000293433">
    <property type="component" value="Unassembled WGS sequence"/>
</dbReference>
<dbReference type="SUPFAM" id="SSF52540">
    <property type="entry name" value="P-loop containing nucleoside triphosphate hydrolases"/>
    <property type="match status" value="1"/>
</dbReference>
<feature type="region of interest" description="Disordered" evidence="1">
    <location>
        <begin position="272"/>
        <end position="303"/>
    </location>
</feature>
<dbReference type="InterPro" id="IPR027417">
    <property type="entry name" value="P-loop_NTPase"/>
</dbReference>
<accession>A0A4Q7LVF9</accession>
<dbReference type="Gene3D" id="3.40.50.300">
    <property type="entry name" value="P-loop containing nucleotide triphosphate hydrolases"/>
    <property type="match status" value="1"/>
</dbReference>
<evidence type="ECO:0000313" key="2">
    <source>
        <dbReference type="EMBL" id="RZS58691.1"/>
    </source>
</evidence>